<dbReference type="InterPro" id="IPR036784">
    <property type="entry name" value="AK/P_DHK_N_sf"/>
</dbReference>
<dbReference type="GO" id="GO:0010906">
    <property type="term" value="P:regulation of glucose metabolic process"/>
    <property type="evidence" value="ECO:0007669"/>
    <property type="project" value="TreeGrafter"/>
</dbReference>
<dbReference type="EMBL" id="BQFW01000014">
    <property type="protein sequence ID" value="GJJ77800.1"/>
    <property type="molecule type" value="Genomic_DNA"/>
</dbReference>
<feature type="region of interest" description="Disordered" evidence="9">
    <location>
        <begin position="420"/>
        <end position="447"/>
    </location>
</feature>
<name>A0A9P3M1A2_9FUNG</name>
<dbReference type="InterPro" id="IPR003594">
    <property type="entry name" value="HATPase_dom"/>
</dbReference>
<reference evidence="11" key="1">
    <citation type="submission" date="2021-11" db="EMBL/GenBank/DDBJ databases">
        <authorList>
            <person name="Herlambang A."/>
            <person name="Guo Y."/>
            <person name="Takashima Y."/>
            <person name="Nishizawa T."/>
        </authorList>
    </citation>
    <scope>NUCLEOTIDE SEQUENCE</scope>
    <source>
        <strain evidence="11">E1425</strain>
    </source>
</reference>
<evidence type="ECO:0000256" key="6">
    <source>
        <dbReference type="ARBA" id="ARBA00022840"/>
    </source>
</evidence>
<feature type="compositionally biased region" description="Basic residues" evidence="9">
    <location>
        <begin position="1"/>
        <end position="10"/>
    </location>
</feature>
<feature type="region of interest" description="Disordered" evidence="9">
    <location>
        <begin position="1"/>
        <end position="25"/>
    </location>
</feature>
<evidence type="ECO:0000256" key="5">
    <source>
        <dbReference type="ARBA" id="ARBA00022777"/>
    </source>
</evidence>
<dbReference type="InterPro" id="IPR018955">
    <property type="entry name" value="BCDHK/PDK_N"/>
</dbReference>
<dbReference type="SMART" id="SM00387">
    <property type="entry name" value="HATPase_c"/>
    <property type="match status" value="1"/>
</dbReference>
<proteinExistence type="inferred from homology"/>
<feature type="compositionally biased region" description="Basic and acidic residues" evidence="9">
    <location>
        <begin position="318"/>
        <end position="334"/>
    </location>
</feature>
<dbReference type="GO" id="GO:0005759">
    <property type="term" value="C:mitochondrial matrix"/>
    <property type="evidence" value="ECO:0007669"/>
    <property type="project" value="UniProtKB-SubCell"/>
</dbReference>
<accession>A0A9P3M1A2</accession>
<dbReference type="SUPFAM" id="SSF69012">
    <property type="entry name" value="alpha-ketoacid dehydrogenase kinase, N-terminal domain"/>
    <property type="match status" value="1"/>
</dbReference>
<keyword evidence="5 8" id="KW-0418">Kinase</keyword>
<dbReference type="SUPFAM" id="SSF55874">
    <property type="entry name" value="ATPase domain of HSP90 chaperone/DNA topoisomerase II/histidine kinase"/>
    <property type="match status" value="2"/>
</dbReference>
<dbReference type="Gene3D" id="1.20.140.20">
    <property type="entry name" value="Alpha-ketoacid/pyruvate dehydrogenase kinase, N-terminal domain"/>
    <property type="match status" value="1"/>
</dbReference>
<dbReference type="InterPro" id="IPR039028">
    <property type="entry name" value="BCKD/PDK"/>
</dbReference>
<evidence type="ECO:0000256" key="9">
    <source>
        <dbReference type="SAM" id="MobiDB-lite"/>
    </source>
</evidence>
<gene>
    <name evidence="11" type="ORF">EMPS_10159</name>
</gene>
<keyword evidence="7 8" id="KW-0496">Mitochondrion</keyword>
<sequence>MNSQRTRHIARLVGRSSEAAHAGASTQWTARQPAILLCRHSSSSAARAVLTSTSTLVSSAPRPLARSIAAGSKRSLSIQAPPQGRASAGRIAGHSKRTVQLSSSSVSEVIVLPSCVPSLLQARRTVFTQSEPKESDDVVSFYDDKVTQYASQEIQTVTLKTLLGLGRSGSSSTASEDQQQQQHSTDLEVNLGVARYARKELPVRLARLIKATQKLPFIVGTNPYIKRVYKLYYDSFQTITASPEEIEDKEALDRFAAVLQGLVESHADVVPMLSQGFQECKKYMKKDDIKKFLDEMIRARIGIRLIAEQVISLQEQRHQDGHLEADGSSSEKETALGGDKGSKRWVGVVDRELKPAELIRSCASFVQELCDVNYGSSPEVVINGQTDTTFTYVPVHLEYILCELLKNSVRATVEHSQKMGRSALNPHGHGGHQETRTSLSQSGTSKASTVIMNEEDELQDLTKRPNEFGHPPVEVTIAKGDHEITIRIRDHGGGISREDFDAIFDYSFTTVKNENESSPFENTDAGAGDSPYGVDSIFKGVSRLAMQAGLGGPIAGLGFGLPLTRIYAQYFGGKIDLIPLQGYGCDVFLKLKQIDETLDDLQI</sequence>
<evidence type="ECO:0000256" key="1">
    <source>
        <dbReference type="ARBA" id="ARBA00006155"/>
    </source>
</evidence>
<feature type="region of interest" description="Disordered" evidence="9">
    <location>
        <begin position="318"/>
        <end position="341"/>
    </location>
</feature>
<feature type="domain" description="Histidine kinase/HSP90-like ATPase" evidence="10">
    <location>
        <begin position="392"/>
        <end position="595"/>
    </location>
</feature>
<evidence type="ECO:0000313" key="12">
    <source>
        <dbReference type="Proteomes" id="UP000827284"/>
    </source>
</evidence>
<organism evidence="11 12">
    <name type="scientific">Entomortierella parvispora</name>
    <dbReference type="NCBI Taxonomy" id="205924"/>
    <lineage>
        <taxon>Eukaryota</taxon>
        <taxon>Fungi</taxon>
        <taxon>Fungi incertae sedis</taxon>
        <taxon>Mucoromycota</taxon>
        <taxon>Mortierellomycotina</taxon>
        <taxon>Mortierellomycetes</taxon>
        <taxon>Mortierellales</taxon>
        <taxon>Mortierellaceae</taxon>
        <taxon>Entomortierella</taxon>
    </lineage>
</organism>
<evidence type="ECO:0000313" key="11">
    <source>
        <dbReference type="EMBL" id="GJJ77800.1"/>
    </source>
</evidence>
<feature type="region of interest" description="Disordered" evidence="9">
    <location>
        <begin position="71"/>
        <end position="94"/>
    </location>
</feature>
<dbReference type="Pfam" id="PF10436">
    <property type="entry name" value="BCDHK_Adom3"/>
    <property type="match status" value="1"/>
</dbReference>
<evidence type="ECO:0000256" key="8">
    <source>
        <dbReference type="RuleBase" id="RU366032"/>
    </source>
</evidence>
<keyword evidence="12" id="KW-1185">Reference proteome</keyword>
<keyword evidence="2" id="KW-0597">Phosphoprotein</keyword>
<evidence type="ECO:0000256" key="7">
    <source>
        <dbReference type="ARBA" id="ARBA00023128"/>
    </source>
</evidence>
<dbReference type="GO" id="GO:0005524">
    <property type="term" value="F:ATP binding"/>
    <property type="evidence" value="ECO:0007669"/>
    <property type="project" value="UniProtKB-UniRule"/>
</dbReference>
<dbReference type="AlphaFoldDB" id="A0A9P3M1A2"/>
<keyword evidence="4 8" id="KW-0547">Nucleotide-binding</keyword>
<comment type="subcellular location">
    <subcellularLocation>
        <location evidence="8">Mitochondrion matrix</location>
    </subcellularLocation>
</comment>
<keyword evidence="6 8" id="KW-0067">ATP-binding</keyword>
<protein>
    <recommendedName>
        <fullName evidence="8">Protein-serine/threonine kinase</fullName>
        <ecNumber evidence="8">2.7.11.-</ecNumber>
    </recommendedName>
</protein>
<reference evidence="11" key="2">
    <citation type="journal article" date="2022" name="Microbiol. Resour. Announc.">
        <title>Whole-Genome Sequence of Entomortierella parvispora E1425, a Mucoromycotan Fungus Associated with Burkholderiaceae-Related Endosymbiotic Bacteria.</title>
        <authorList>
            <person name="Herlambang A."/>
            <person name="Guo Y."/>
            <person name="Takashima Y."/>
            <person name="Narisawa K."/>
            <person name="Ohta H."/>
            <person name="Nishizawa T."/>
        </authorList>
    </citation>
    <scope>NUCLEOTIDE SEQUENCE</scope>
    <source>
        <strain evidence="11">E1425</strain>
    </source>
</reference>
<evidence type="ECO:0000256" key="2">
    <source>
        <dbReference type="ARBA" id="ARBA00022553"/>
    </source>
</evidence>
<dbReference type="EC" id="2.7.11.-" evidence="8"/>
<comment type="caution">
    <text evidence="11">The sequence shown here is derived from an EMBL/GenBank/DDBJ whole genome shotgun (WGS) entry which is preliminary data.</text>
</comment>
<dbReference type="Gene3D" id="3.30.565.10">
    <property type="entry name" value="Histidine kinase-like ATPase, C-terminal domain"/>
    <property type="match status" value="1"/>
</dbReference>
<dbReference type="PANTHER" id="PTHR11947:SF20">
    <property type="entry name" value="[3-METHYL-2-OXOBUTANOATE DEHYDROGENASE [LIPOAMIDE]] KINASE, MITOCHONDRIAL"/>
    <property type="match status" value="1"/>
</dbReference>
<feature type="compositionally biased region" description="Polar residues" evidence="9">
    <location>
        <begin position="436"/>
        <end position="447"/>
    </location>
</feature>
<dbReference type="Proteomes" id="UP000827284">
    <property type="component" value="Unassembled WGS sequence"/>
</dbReference>
<evidence type="ECO:0000259" key="10">
    <source>
        <dbReference type="SMART" id="SM00387"/>
    </source>
</evidence>
<evidence type="ECO:0000256" key="4">
    <source>
        <dbReference type="ARBA" id="ARBA00022741"/>
    </source>
</evidence>
<dbReference type="OrthoDB" id="3264224at2759"/>
<comment type="similarity">
    <text evidence="1 8">Belongs to the PDK/BCKDK protein kinase family.</text>
</comment>
<evidence type="ECO:0000256" key="3">
    <source>
        <dbReference type="ARBA" id="ARBA00022679"/>
    </source>
</evidence>
<dbReference type="GO" id="GO:0004740">
    <property type="term" value="F:pyruvate dehydrogenase (acetyl-transferring) kinase activity"/>
    <property type="evidence" value="ECO:0007669"/>
    <property type="project" value="TreeGrafter"/>
</dbReference>
<dbReference type="PANTHER" id="PTHR11947">
    <property type="entry name" value="PYRUVATE DEHYDROGENASE KINASE"/>
    <property type="match status" value="1"/>
</dbReference>
<dbReference type="InterPro" id="IPR036890">
    <property type="entry name" value="HATPase_C_sf"/>
</dbReference>
<keyword evidence="3 8" id="KW-0808">Transferase</keyword>